<dbReference type="EnsemblPlants" id="OMERI07G03060.1">
    <property type="protein sequence ID" value="OMERI07G03060.1"/>
    <property type="gene ID" value="OMERI07G03060"/>
</dbReference>
<dbReference type="HOGENOM" id="CLU_2268087_0_0_1"/>
<dbReference type="Proteomes" id="UP000008021">
    <property type="component" value="Chromosome 7"/>
</dbReference>
<keyword evidence="2" id="KW-0472">Membrane</keyword>
<dbReference type="AlphaFoldDB" id="A0A0E0E7Y7"/>
<evidence type="ECO:0000256" key="2">
    <source>
        <dbReference type="SAM" id="Phobius"/>
    </source>
</evidence>
<evidence type="ECO:0000256" key="1">
    <source>
        <dbReference type="SAM" id="MobiDB-lite"/>
    </source>
</evidence>
<reference evidence="3" key="2">
    <citation type="submission" date="2018-05" db="EMBL/GenBank/DDBJ databases">
        <title>OmerRS3 (Oryza meridionalis Reference Sequence Version 3).</title>
        <authorList>
            <person name="Zhang J."/>
            <person name="Kudrna D."/>
            <person name="Lee S."/>
            <person name="Talag J."/>
            <person name="Welchert J."/>
            <person name="Wing R.A."/>
        </authorList>
    </citation>
    <scope>NUCLEOTIDE SEQUENCE [LARGE SCALE GENOMIC DNA]</scope>
    <source>
        <strain evidence="3">cv. OR44</strain>
    </source>
</reference>
<organism evidence="3">
    <name type="scientific">Oryza meridionalis</name>
    <dbReference type="NCBI Taxonomy" id="40149"/>
    <lineage>
        <taxon>Eukaryota</taxon>
        <taxon>Viridiplantae</taxon>
        <taxon>Streptophyta</taxon>
        <taxon>Embryophyta</taxon>
        <taxon>Tracheophyta</taxon>
        <taxon>Spermatophyta</taxon>
        <taxon>Magnoliopsida</taxon>
        <taxon>Liliopsida</taxon>
        <taxon>Poales</taxon>
        <taxon>Poaceae</taxon>
        <taxon>BOP clade</taxon>
        <taxon>Oryzoideae</taxon>
        <taxon>Oryzeae</taxon>
        <taxon>Oryzinae</taxon>
        <taxon>Oryza</taxon>
    </lineage>
</organism>
<keyword evidence="2" id="KW-1133">Transmembrane helix</keyword>
<dbReference type="Gramene" id="OMERI07G03060.1">
    <property type="protein sequence ID" value="OMERI07G03060.1"/>
    <property type="gene ID" value="OMERI07G03060"/>
</dbReference>
<keyword evidence="2" id="KW-0812">Transmembrane</keyword>
<accession>A0A0E0E7Y7</accession>
<proteinExistence type="predicted"/>
<evidence type="ECO:0000313" key="4">
    <source>
        <dbReference type="Proteomes" id="UP000008021"/>
    </source>
</evidence>
<feature type="transmembrane region" description="Helical" evidence="2">
    <location>
        <begin position="80"/>
        <end position="102"/>
    </location>
</feature>
<name>A0A0E0E7Y7_9ORYZ</name>
<evidence type="ECO:0000313" key="3">
    <source>
        <dbReference type="EnsemblPlants" id="OMERI07G03060.1"/>
    </source>
</evidence>
<keyword evidence="4" id="KW-1185">Reference proteome</keyword>
<reference evidence="3" key="1">
    <citation type="submission" date="2015-04" db="UniProtKB">
        <authorList>
            <consortium name="EnsemblPlants"/>
        </authorList>
    </citation>
    <scope>IDENTIFICATION</scope>
</reference>
<feature type="region of interest" description="Disordered" evidence="1">
    <location>
        <begin position="1"/>
        <end position="27"/>
    </location>
</feature>
<sequence>MEGAAGACHHRAQREANSAVARRRGSRRAARQLVAGSSQRRHHHEIRGDVFVGDVLVLVLNMSWCFFFTCIFVFVFGGHIFVTCICVLGNLIYTSECFVFGAI</sequence>
<protein>
    <submittedName>
        <fullName evidence="3">Uncharacterized protein</fullName>
    </submittedName>
</protein>